<dbReference type="GO" id="GO:0016791">
    <property type="term" value="F:phosphatase activity"/>
    <property type="evidence" value="ECO:0007669"/>
    <property type="project" value="TreeGrafter"/>
</dbReference>
<sequence length="210" mass="23468">MPADLVHLVRHGEVENPTGVLYGRLDGFGLSERGHRMAELAAASLAGHDIRAVVASPLQRTRESAAPWVTRFGRELEIDERLIEPTNRFEGINMRRDLPRRPDLWRHLANPQRPSWGEPFLAVQQRMLAAIDDHWRSVDGGEVVLVSHQMPITIVARTVAGRRLPHNPSSRRCALSSITTLERRGDAFVEVLYAEPAAELLRDAIDTGAV</sequence>
<gene>
    <name evidence="1" type="ORF">GCM10011600_12930</name>
</gene>
<dbReference type="PANTHER" id="PTHR48100">
    <property type="entry name" value="BROAD-SPECIFICITY PHOSPHATASE YOR283W-RELATED"/>
    <property type="match status" value="1"/>
</dbReference>
<dbReference type="Proteomes" id="UP000617531">
    <property type="component" value="Unassembled WGS sequence"/>
</dbReference>
<proteinExistence type="predicted"/>
<dbReference type="InterPro" id="IPR013078">
    <property type="entry name" value="His_Pase_superF_clade-1"/>
</dbReference>
<keyword evidence="2" id="KW-1185">Reference proteome</keyword>
<comment type="caution">
    <text evidence="1">The sequence shown here is derived from an EMBL/GenBank/DDBJ whole genome shotgun (WGS) entry which is preliminary data.</text>
</comment>
<organism evidence="1 2">
    <name type="scientific">Pseudolysinimonas yzui</name>
    <dbReference type="NCBI Taxonomy" id="2708254"/>
    <lineage>
        <taxon>Bacteria</taxon>
        <taxon>Bacillati</taxon>
        <taxon>Actinomycetota</taxon>
        <taxon>Actinomycetes</taxon>
        <taxon>Micrococcales</taxon>
        <taxon>Microbacteriaceae</taxon>
        <taxon>Pseudolysinimonas</taxon>
    </lineage>
</organism>
<dbReference type="AlphaFoldDB" id="A0A8J3GPW7"/>
<evidence type="ECO:0000313" key="2">
    <source>
        <dbReference type="Proteomes" id="UP000617531"/>
    </source>
</evidence>
<protein>
    <submittedName>
        <fullName evidence="1">Phosphoglycerate mutase</fullName>
    </submittedName>
</protein>
<dbReference type="CDD" id="cd07067">
    <property type="entry name" value="HP_PGM_like"/>
    <property type="match status" value="1"/>
</dbReference>
<dbReference type="RefSeq" id="WP_191282656.1">
    <property type="nucleotide sequence ID" value="NZ_BNAI01000002.1"/>
</dbReference>
<dbReference type="InterPro" id="IPR029033">
    <property type="entry name" value="His_PPase_superfam"/>
</dbReference>
<dbReference type="SUPFAM" id="SSF53254">
    <property type="entry name" value="Phosphoglycerate mutase-like"/>
    <property type="match status" value="1"/>
</dbReference>
<dbReference type="GO" id="GO:0005737">
    <property type="term" value="C:cytoplasm"/>
    <property type="evidence" value="ECO:0007669"/>
    <property type="project" value="TreeGrafter"/>
</dbReference>
<reference evidence="1" key="2">
    <citation type="submission" date="2020-09" db="EMBL/GenBank/DDBJ databases">
        <authorList>
            <person name="Sun Q."/>
            <person name="Zhou Y."/>
        </authorList>
    </citation>
    <scope>NUCLEOTIDE SEQUENCE</scope>
    <source>
        <strain evidence="1">CGMCC 1.16548</strain>
    </source>
</reference>
<reference evidence="1" key="1">
    <citation type="journal article" date="2014" name="Int. J. Syst. Evol. Microbiol.">
        <title>Complete genome sequence of Corynebacterium casei LMG S-19264T (=DSM 44701T), isolated from a smear-ripened cheese.</title>
        <authorList>
            <consortium name="US DOE Joint Genome Institute (JGI-PGF)"/>
            <person name="Walter F."/>
            <person name="Albersmeier A."/>
            <person name="Kalinowski J."/>
            <person name="Ruckert C."/>
        </authorList>
    </citation>
    <scope>NUCLEOTIDE SEQUENCE</scope>
    <source>
        <strain evidence="1">CGMCC 1.16548</strain>
    </source>
</reference>
<accession>A0A8J3GPW7</accession>
<dbReference type="PANTHER" id="PTHR48100:SF51">
    <property type="entry name" value="PHOSPHOGLYCERATE MUTASE"/>
    <property type="match status" value="1"/>
</dbReference>
<evidence type="ECO:0000313" key="1">
    <source>
        <dbReference type="EMBL" id="GHF13476.1"/>
    </source>
</evidence>
<dbReference type="SMART" id="SM00855">
    <property type="entry name" value="PGAM"/>
    <property type="match status" value="1"/>
</dbReference>
<dbReference type="Gene3D" id="3.40.50.1240">
    <property type="entry name" value="Phosphoglycerate mutase-like"/>
    <property type="match status" value="1"/>
</dbReference>
<name>A0A8J3GPW7_9MICO</name>
<dbReference type="InterPro" id="IPR050275">
    <property type="entry name" value="PGM_Phosphatase"/>
</dbReference>
<dbReference type="Pfam" id="PF00300">
    <property type="entry name" value="His_Phos_1"/>
    <property type="match status" value="1"/>
</dbReference>
<dbReference type="EMBL" id="BNAI01000002">
    <property type="protein sequence ID" value="GHF13476.1"/>
    <property type="molecule type" value="Genomic_DNA"/>
</dbReference>